<dbReference type="EC" id="1.7.1.13" evidence="6"/>
<dbReference type="NCBIfam" id="TIGR03139">
    <property type="entry name" value="QueF-II"/>
    <property type="match status" value="1"/>
</dbReference>
<organism evidence="6 7">
    <name type="scientific">Halovivax cerinus</name>
    <dbReference type="NCBI Taxonomy" id="1487865"/>
    <lineage>
        <taxon>Archaea</taxon>
        <taxon>Methanobacteriati</taxon>
        <taxon>Methanobacteriota</taxon>
        <taxon>Stenosarchaea group</taxon>
        <taxon>Halobacteria</taxon>
        <taxon>Halobacteriales</taxon>
        <taxon>Natrialbaceae</taxon>
        <taxon>Halovivax</taxon>
    </lineage>
</organism>
<protein>
    <submittedName>
        <fullName evidence="6">PreQ(1) synthase</fullName>
        <ecNumber evidence="6">1.7.1.13</ecNumber>
    </submittedName>
</protein>
<evidence type="ECO:0000313" key="6">
    <source>
        <dbReference type="EMBL" id="MFC3957643.1"/>
    </source>
</evidence>
<keyword evidence="1" id="KW-0963">Cytoplasm</keyword>
<proteinExistence type="inferred from homology"/>
<dbReference type="HAMAP" id="MF_00818">
    <property type="entry name" value="QueF_type1"/>
    <property type="match status" value="1"/>
</dbReference>
<dbReference type="GO" id="GO:0008616">
    <property type="term" value="P:tRNA queuosine(34) biosynthetic process"/>
    <property type="evidence" value="ECO:0007669"/>
    <property type="project" value="UniProtKB-KW"/>
</dbReference>
<dbReference type="PANTHER" id="PTHR34354:SF1">
    <property type="entry name" value="NADPH-DEPENDENT 7-CYANO-7-DEAZAGUANINE REDUCTASE"/>
    <property type="match status" value="1"/>
</dbReference>
<feature type="region of interest" description="Disordered" evidence="5">
    <location>
        <begin position="120"/>
        <end position="142"/>
    </location>
</feature>
<evidence type="ECO:0000256" key="3">
    <source>
        <dbReference type="ARBA" id="ARBA00022857"/>
    </source>
</evidence>
<dbReference type="RefSeq" id="WP_256533869.1">
    <property type="nucleotide sequence ID" value="NZ_CP101824.1"/>
</dbReference>
<evidence type="ECO:0000256" key="2">
    <source>
        <dbReference type="ARBA" id="ARBA00022785"/>
    </source>
</evidence>
<keyword evidence="7" id="KW-1185">Reference proteome</keyword>
<feature type="compositionally biased region" description="Basic and acidic residues" evidence="5">
    <location>
        <begin position="125"/>
        <end position="142"/>
    </location>
</feature>
<dbReference type="Pfam" id="PF14489">
    <property type="entry name" value="QueF"/>
    <property type="match status" value="1"/>
</dbReference>
<dbReference type="InterPro" id="IPR050084">
    <property type="entry name" value="NADPH_dep_7-cyano-7-deazaG_red"/>
</dbReference>
<sequence>MNDEIDPTHLSAISNEYPKRNTRIEVVAPEFTCLCPEKPSQPDFGTIIIEYVPDEVIVELKSLKLYLGSYRNVEIYHEPAVNQILTDLVEVSSPRWMRVTGQFNTRGGITTDVTVDYGELTDDIPESRQSRADDLSRIPSER</sequence>
<gene>
    <name evidence="6" type="primary">queF</name>
    <name evidence="6" type="ORF">ACFOUR_04545</name>
</gene>
<dbReference type="Gene3D" id="3.30.1130.10">
    <property type="match status" value="1"/>
</dbReference>
<dbReference type="InterPro" id="IPR029500">
    <property type="entry name" value="QueF"/>
</dbReference>
<dbReference type="InterPro" id="IPR043133">
    <property type="entry name" value="GTP-CH-I_C/QueF"/>
</dbReference>
<dbReference type="SUPFAM" id="SSF55620">
    <property type="entry name" value="Tetrahydrobiopterin biosynthesis enzymes-like"/>
    <property type="match status" value="1"/>
</dbReference>
<keyword evidence="4 6" id="KW-0560">Oxidoreductase</keyword>
<dbReference type="Proteomes" id="UP001595846">
    <property type="component" value="Unassembled WGS sequence"/>
</dbReference>
<evidence type="ECO:0000313" key="7">
    <source>
        <dbReference type="Proteomes" id="UP001595846"/>
    </source>
</evidence>
<name>A0ABD5NKY0_9EURY</name>
<evidence type="ECO:0000256" key="4">
    <source>
        <dbReference type="ARBA" id="ARBA00023002"/>
    </source>
</evidence>
<dbReference type="PIRSF" id="PIRSF027377">
    <property type="entry name" value="Nitrile_oxidored_QueF"/>
    <property type="match status" value="1"/>
</dbReference>
<evidence type="ECO:0000256" key="1">
    <source>
        <dbReference type="ARBA" id="ARBA00022490"/>
    </source>
</evidence>
<accession>A0ABD5NKY0</accession>
<dbReference type="PANTHER" id="PTHR34354">
    <property type="entry name" value="NADPH-DEPENDENT 7-CYANO-7-DEAZAGUANINE REDUCTASE"/>
    <property type="match status" value="1"/>
</dbReference>
<dbReference type="GeneID" id="73903012"/>
<evidence type="ECO:0000256" key="5">
    <source>
        <dbReference type="SAM" id="MobiDB-lite"/>
    </source>
</evidence>
<comment type="caution">
    <text evidence="6">The sequence shown here is derived from an EMBL/GenBank/DDBJ whole genome shotgun (WGS) entry which is preliminary data.</text>
</comment>
<dbReference type="GO" id="GO:0033739">
    <property type="term" value="F:preQ1 synthase activity"/>
    <property type="evidence" value="ECO:0007669"/>
    <property type="project" value="UniProtKB-EC"/>
</dbReference>
<keyword evidence="2" id="KW-0671">Queuosine biosynthesis</keyword>
<dbReference type="EMBL" id="JBHSAQ010000002">
    <property type="protein sequence ID" value="MFC3957643.1"/>
    <property type="molecule type" value="Genomic_DNA"/>
</dbReference>
<dbReference type="AlphaFoldDB" id="A0ABD5NKY0"/>
<reference evidence="6 7" key="1">
    <citation type="journal article" date="2019" name="Int. J. Syst. Evol. Microbiol.">
        <title>The Global Catalogue of Microorganisms (GCM) 10K type strain sequencing project: providing services to taxonomists for standard genome sequencing and annotation.</title>
        <authorList>
            <consortium name="The Broad Institute Genomics Platform"/>
            <consortium name="The Broad Institute Genome Sequencing Center for Infectious Disease"/>
            <person name="Wu L."/>
            <person name="Ma J."/>
        </authorList>
    </citation>
    <scope>NUCLEOTIDE SEQUENCE [LARGE SCALE GENOMIC DNA]</scope>
    <source>
        <strain evidence="6 7">IBRC-M 10256</strain>
    </source>
</reference>
<keyword evidence="3" id="KW-0521">NADP</keyword>
<dbReference type="InterPro" id="IPR016856">
    <property type="entry name" value="QueF_type1"/>
</dbReference>